<dbReference type="Proteomes" id="UP001528411">
    <property type="component" value="Unassembled WGS sequence"/>
</dbReference>
<evidence type="ECO:0008006" key="4">
    <source>
        <dbReference type="Google" id="ProtNLM"/>
    </source>
</evidence>
<dbReference type="RefSeq" id="WP_215964798.1">
    <property type="nucleotide sequence ID" value="NZ_JAQOMS010000002.1"/>
</dbReference>
<feature type="transmembrane region" description="Helical" evidence="1">
    <location>
        <begin position="96"/>
        <end position="114"/>
    </location>
</feature>
<reference evidence="2 3" key="1">
    <citation type="submission" date="2023-01" db="EMBL/GenBank/DDBJ databases">
        <title>Psychrosphaera sp. nov., isolated from marine algae.</title>
        <authorList>
            <person name="Bayburt H."/>
            <person name="Choi B.J."/>
            <person name="Kim J.M."/>
            <person name="Choi D.G."/>
            <person name="Jeon C.O."/>
        </authorList>
    </citation>
    <scope>NUCLEOTIDE SEQUENCE [LARGE SCALE GENOMIC DNA]</scope>
    <source>
        <strain evidence="2 3">G1-22</strain>
    </source>
</reference>
<feature type="transmembrane region" description="Helical" evidence="1">
    <location>
        <begin position="70"/>
        <end position="90"/>
    </location>
</feature>
<accession>A0ABT5FJR0</accession>
<organism evidence="2 3">
    <name type="scientific">Psychrosphaera algicola</name>
    <dbReference type="NCBI Taxonomy" id="3023714"/>
    <lineage>
        <taxon>Bacteria</taxon>
        <taxon>Pseudomonadati</taxon>
        <taxon>Pseudomonadota</taxon>
        <taxon>Gammaproteobacteria</taxon>
        <taxon>Alteromonadales</taxon>
        <taxon>Pseudoalteromonadaceae</taxon>
        <taxon>Psychrosphaera</taxon>
    </lineage>
</organism>
<gene>
    <name evidence="2" type="ORF">PN838_25280</name>
</gene>
<comment type="caution">
    <text evidence="2">The sequence shown here is derived from an EMBL/GenBank/DDBJ whole genome shotgun (WGS) entry which is preliminary data.</text>
</comment>
<protein>
    <recommendedName>
        <fullName evidence="4">B box-type domain-containing protein</fullName>
    </recommendedName>
</protein>
<proteinExistence type="predicted"/>
<dbReference type="EMBL" id="JAQOMS010000002">
    <property type="protein sequence ID" value="MDC2891435.1"/>
    <property type="molecule type" value="Genomic_DNA"/>
</dbReference>
<evidence type="ECO:0000313" key="3">
    <source>
        <dbReference type="Proteomes" id="UP001528411"/>
    </source>
</evidence>
<sequence length="123" mass="13576">MKCFTHQVDSVGICKSCNKAVCSECAVDTGRGLACSDFCVEELNDINVIMDKSKQIYGIGNDSKLPPTGILMYMFFAAAFIGFGVYQTILKGRPDYFLFVMGTGFLVVGGLAWYRNRKLNINC</sequence>
<keyword evidence="1" id="KW-1133">Transmembrane helix</keyword>
<evidence type="ECO:0000256" key="1">
    <source>
        <dbReference type="SAM" id="Phobius"/>
    </source>
</evidence>
<name>A0ABT5FJR0_9GAMM</name>
<keyword evidence="1" id="KW-0812">Transmembrane</keyword>
<keyword evidence="3" id="KW-1185">Reference proteome</keyword>
<evidence type="ECO:0000313" key="2">
    <source>
        <dbReference type="EMBL" id="MDC2891435.1"/>
    </source>
</evidence>
<keyword evidence="1" id="KW-0472">Membrane</keyword>